<feature type="transmembrane region" description="Helical" evidence="6">
    <location>
        <begin position="88"/>
        <end position="107"/>
    </location>
</feature>
<dbReference type="NCBIfam" id="TIGR03954">
    <property type="entry name" value="integ_memb_HG"/>
    <property type="match status" value="1"/>
</dbReference>
<reference evidence="9" key="1">
    <citation type="submission" date="2016-10" db="EMBL/GenBank/DDBJ databases">
        <authorList>
            <person name="Varghese N."/>
            <person name="Submissions S."/>
        </authorList>
    </citation>
    <scope>NUCLEOTIDE SEQUENCE [LARGE SCALE GENOMIC DNA]</scope>
    <source>
        <strain evidence="9">DSM 45843</strain>
    </source>
</reference>
<keyword evidence="2" id="KW-1003">Cell membrane</keyword>
<dbReference type="OrthoDB" id="9342687at2"/>
<accession>A0A1H0SVS6</accession>
<evidence type="ECO:0000256" key="6">
    <source>
        <dbReference type="SAM" id="Phobius"/>
    </source>
</evidence>
<keyword evidence="4 6" id="KW-1133">Transmembrane helix</keyword>
<evidence type="ECO:0000256" key="2">
    <source>
        <dbReference type="ARBA" id="ARBA00022475"/>
    </source>
</evidence>
<proteinExistence type="predicted"/>
<feature type="domain" description="DUF3817" evidence="7">
    <location>
        <begin position="26"/>
        <end position="113"/>
    </location>
</feature>
<evidence type="ECO:0000313" key="9">
    <source>
        <dbReference type="Proteomes" id="UP000199088"/>
    </source>
</evidence>
<dbReference type="PANTHER" id="PTHR40077:SF2">
    <property type="entry name" value="MEMBRANE PROTEIN"/>
    <property type="match status" value="1"/>
</dbReference>
<dbReference type="EMBL" id="FNIR01000014">
    <property type="protein sequence ID" value="SDP45328.1"/>
    <property type="molecule type" value="Genomic_DNA"/>
</dbReference>
<evidence type="ECO:0000313" key="8">
    <source>
        <dbReference type="EMBL" id="SDP45328.1"/>
    </source>
</evidence>
<dbReference type="AlphaFoldDB" id="A0A1H0SVS6"/>
<dbReference type="RefSeq" id="WP_091248662.1">
    <property type="nucleotide sequence ID" value="NZ_FNIR01000014.1"/>
</dbReference>
<gene>
    <name evidence="8" type="ORF">SAMN05660199_03921</name>
</gene>
<keyword evidence="5 6" id="KW-0472">Membrane</keyword>
<evidence type="ECO:0000256" key="1">
    <source>
        <dbReference type="ARBA" id="ARBA00004651"/>
    </source>
</evidence>
<dbReference type="InterPro" id="IPR023845">
    <property type="entry name" value="DUF3817_TM"/>
</dbReference>
<comment type="subcellular location">
    <subcellularLocation>
        <location evidence="1">Cell membrane</location>
        <topology evidence="1">Multi-pass membrane protein</topology>
    </subcellularLocation>
</comment>
<evidence type="ECO:0000256" key="5">
    <source>
        <dbReference type="ARBA" id="ARBA00023136"/>
    </source>
</evidence>
<protein>
    <submittedName>
        <fullName evidence="8">Integral membrane protein</fullName>
    </submittedName>
</protein>
<dbReference type="GO" id="GO:0005886">
    <property type="term" value="C:plasma membrane"/>
    <property type="evidence" value="ECO:0007669"/>
    <property type="project" value="UniProtKB-SubCell"/>
</dbReference>
<dbReference type="Pfam" id="PF12823">
    <property type="entry name" value="DUF3817"/>
    <property type="match status" value="1"/>
</dbReference>
<sequence>MAAEPTTAPRPGGKTWEQRKIPAALLRYRVMAYVVGVLLAVLVLVAMPLKYFGDQPRPVEIIGTLHGFLYAIFLLTAFDLALRARWTAKGILGVLLAGTIPFLSFVAERIVTRRTRAGERV</sequence>
<feature type="transmembrane region" description="Helical" evidence="6">
    <location>
        <begin position="61"/>
        <end position="82"/>
    </location>
</feature>
<keyword evidence="3 6" id="KW-0812">Transmembrane</keyword>
<dbReference type="PANTHER" id="PTHR40077">
    <property type="entry name" value="MEMBRANE PROTEIN-RELATED"/>
    <property type="match status" value="1"/>
</dbReference>
<evidence type="ECO:0000256" key="3">
    <source>
        <dbReference type="ARBA" id="ARBA00022692"/>
    </source>
</evidence>
<dbReference type="STRING" id="1052260.SAMN05660199_03921"/>
<evidence type="ECO:0000259" key="7">
    <source>
        <dbReference type="Pfam" id="PF12823"/>
    </source>
</evidence>
<dbReference type="Proteomes" id="UP000199088">
    <property type="component" value="Unassembled WGS sequence"/>
</dbReference>
<evidence type="ECO:0000256" key="4">
    <source>
        <dbReference type="ARBA" id="ARBA00022989"/>
    </source>
</evidence>
<keyword evidence="9" id="KW-1185">Reference proteome</keyword>
<name>A0A1H0SVS6_9ACTN</name>
<feature type="transmembrane region" description="Helical" evidence="6">
    <location>
        <begin position="30"/>
        <end position="49"/>
    </location>
</feature>
<organism evidence="8 9">
    <name type="scientific">Klenkia soli</name>
    <dbReference type="NCBI Taxonomy" id="1052260"/>
    <lineage>
        <taxon>Bacteria</taxon>
        <taxon>Bacillati</taxon>
        <taxon>Actinomycetota</taxon>
        <taxon>Actinomycetes</taxon>
        <taxon>Geodermatophilales</taxon>
        <taxon>Geodermatophilaceae</taxon>
        <taxon>Klenkia</taxon>
    </lineage>
</organism>